<name>A0A0C3KB86_PISTI</name>
<keyword evidence="2" id="KW-1185">Reference proteome</keyword>
<evidence type="ECO:0000313" key="2">
    <source>
        <dbReference type="Proteomes" id="UP000054217"/>
    </source>
</evidence>
<organism evidence="1 2">
    <name type="scientific">Pisolithus tinctorius Marx 270</name>
    <dbReference type="NCBI Taxonomy" id="870435"/>
    <lineage>
        <taxon>Eukaryota</taxon>
        <taxon>Fungi</taxon>
        <taxon>Dikarya</taxon>
        <taxon>Basidiomycota</taxon>
        <taxon>Agaricomycotina</taxon>
        <taxon>Agaricomycetes</taxon>
        <taxon>Agaricomycetidae</taxon>
        <taxon>Boletales</taxon>
        <taxon>Sclerodermatineae</taxon>
        <taxon>Pisolithaceae</taxon>
        <taxon>Pisolithus</taxon>
    </lineage>
</organism>
<sequence length="148" mass="16759">MSVRPKYTCSERYSRFECVKCEGFLVKQVRSQVSALGALNLLANVVLARGFPRLATVPARRGPVLRWRLSATHIPDERCSTCLVSERKGARRSFHIPHQGCGRRPMTVRGAMQYEIRDMKSSCLFLVSASRQPVRSLLRAECALYSRT</sequence>
<accession>A0A0C3KB86</accession>
<dbReference type="HOGENOM" id="CLU_1759559_0_0_1"/>
<reference evidence="2" key="2">
    <citation type="submission" date="2015-01" db="EMBL/GenBank/DDBJ databases">
        <title>Evolutionary Origins and Diversification of the Mycorrhizal Mutualists.</title>
        <authorList>
            <consortium name="DOE Joint Genome Institute"/>
            <consortium name="Mycorrhizal Genomics Consortium"/>
            <person name="Kohler A."/>
            <person name="Kuo A."/>
            <person name="Nagy L.G."/>
            <person name="Floudas D."/>
            <person name="Copeland A."/>
            <person name="Barry K.W."/>
            <person name="Cichocki N."/>
            <person name="Veneault-Fourrey C."/>
            <person name="LaButti K."/>
            <person name="Lindquist E.A."/>
            <person name="Lipzen A."/>
            <person name="Lundell T."/>
            <person name="Morin E."/>
            <person name="Murat C."/>
            <person name="Riley R."/>
            <person name="Ohm R."/>
            <person name="Sun H."/>
            <person name="Tunlid A."/>
            <person name="Henrissat B."/>
            <person name="Grigoriev I.V."/>
            <person name="Hibbett D.S."/>
            <person name="Martin F."/>
        </authorList>
    </citation>
    <scope>NUCLEOTIDE SEQUENCE [LARGE SCALE GENOMIC DNA]</scope>
    <source>
        <strain evidence="2">Marx 270</strain>
    </source>
</reference>
<dbReference type="Proteomes" id="UP000054217">
    <property type="component" value="Unassembled WGS sequence"/>
</dbReference>
<dbReference type="EMBL" id="KN831961">
    <property type="protein sequence ID" value="KIO06882.1"/>
    <property type="molecule type" value="Genomic_DNA"/>
</dbReference>
<evidence type="ECO:0000313" key="1">
    <source>
        <dbReference type="EMBL" id="KIO06882.1"/>
    </source>
</evidence>
<dbReference type="AlphaFoldDB" id="A0A0C3KB86"/>
<protein>
    <submittedName>
        <fullName evidence="1">Uncharacterized protein</fullName>
    </submittedName>
</protein>
<reference evidence="1 2" key="1">
    <citation type="submission" date="2014-04" db="EMBL/GenBank/DDBJ databases">
        <authorList>
            <consortium name="DOE Joint Genome Institute"/>
            <person name="Kuo A."/>
            <person name="Kohler A."/>
            <person name="Costa M.D."/>
            <person name="Nagy L.G."/>
            <person name="Floudas D."/>
            <person name="Copeland A."/>
            <person name="Barry K.W."/>
            <person name="Cichocki N."/>
            <person name="Veneault-Fourrey C."/>
            <person name="LaButti K."/>
            <person name="Lindquist E.A."/>
            <person name="Lipzen A."/>
            <person name="Lundell T."/>
            <person name="Morin E."/>
            <person name="Murat C."/>
            <person name="Sun H."/>
            <person name="Tunlid A."/>
            <person name="Henrissat B."/>
            <person name="Grigoriev I.V."/>
            <person name="Hibbett D.S."/>
            <person name="Martin F."/>
            <person name="Nordberg H.P."/>
            <person name="Cantor M.N."/>
            <person name="Hua S.X."/>
        </authorList>
    </citation>
    <scope>NUCLEOTIDE SEQUENCE [LARGE SCALE GENOMIC DNA]</scope>
    <source>
        <strain evidence="1 2">Marx 270</strain>
    </source>
</reference>
<dbReference type="InParanoid" id="A0A0C3KB86"/>
<gene>
    <name evidence="1" type="ORF">M404DRAFT_998304</name>
</gene>
<proteinExistence type="predicted"/>